<evidence type="ECO:0000313" key="4">
    <source>
        <dbReference type="Proteomes" id="UP000315363"/>
    </source>
</evidence>
<evidence type="ECO:0000313" key="3">
    <source>
        <dbReference type="EMBL" id="TQO38222.1"/>
    </source>
</evidence>
<dbReference type="Proteomes" id="UP000315363">
    <property type="component" value="Unassembled WGS sequence"/>
</dbReference>
<accession>A0ABY3ABS9</accession>
<dbReference type="PANTHER" id="PTHR47566">
    <property type="match status" value="1"/>
</dbReference>
<gene>
    <name evidence="3" type="ORF">GQ41_2865</name>
</gene>
<evidence type="ECO:0000256" key="1">
    <source>
        <dbReference type="ARBA" id="ARBA00022614"/>
    </source>
</evidence>
<organism evidence="3 4">
    <name type="scientific">Arenibacter algicola</name>
    <dbReference type="NCBI Taxonomy" id="616991"/>
    <lineage>
        <taxon>Bacteria</taxon>
        <taxon>Pseudomonadati</taxon>
        <taxon>Bacteroidota</taxon>
        <taxon>Flavobacteriia</taxon>
        <taxon>Flavobacteriales</taxon>
        <taxon>Flavobacteriaceae</taxon>
        <taxon>Arenibacter</taxon>
    </lineage>
</organism>
<name>A0ABY3ABS9_9FLAO</name>
<dbReference type="EMBL" id="VHIF01000001">
    <property type="protein sequence ID" value="TQO38222.1"/>
    <property type="molecule type" value="Genomic_DNA"/>
</dbReference>
<dbReference type="InterPro" id="IPR032675">
    <property type="entry name" value="LRR_dom_sf"/>
</dbReference>
<sequence length="302" mass="33279">MNSTYIIGKAILLAILITILLTSCSSSDTDSDDNQYLDIPDASFEAILIKEGIDSDGTLNQRMLRKDALEVSVLDLNFSSETVISDLTGIEGFVGLKKLSAMQQEITEIDLSFNTLLDTLVLAGNYISNIDISNNPNLVLLDAQSNQLSAINGLSKAVHLKELNLSFNELEEFSIENETLEILKISNNLLHSFDVKGSINLKNILLTTNELTSVDFSKNILLETLLISDNNIQNIDLEHNTSLTHLYISSNSLTDLDVGNNQELIDLKVDRNPNLSCIKIQGAQNIPNVSISEYQELNTSCE</sequence>
<keyword evidence="1" id="KW-0433">Leucine-rich repeat</keyword>
<dbReference type="Gene3D" id="3.80.10.10">
    <property type="entry name" value="Ribonuclease Inhibitor"/>
    <property type="match status" value="1"/>
</dbReference>
<evidence type="ECO:0000256" key="2">
    <source>
        <dbReference type="ARBA" id="ARBA00022737"/>
    </source>
</evidence>
<proteinExistence type="predicted"/>
<dbReference type="InterPro" id="IPR052574">
    <property type="entry name" value="CDIRP"/>
</dbReference>
<dbReference type="PANTHER" id="PTHR47566:SF1">
    <property type="entry name" value="PROTEIN NUD1"/>
    <property type="match status" value="1"/>
</dbReference>
<evidence type="ECO:0008006" key="5">
    <source>
        <dbReference type="Google" id="ProtNLM"/>
    </source>
</evidence>
<reference evidence="3 4" key="1">
    <citation type="submission" date="2019-06" db="EMBL/GenBank/DDBJ databases">
        <title>A large-scale integrated study on North Sea by COGITO (Coastal Microbe Genomic &amp; Taxonomic Observatory).</title>
        <authorList>
            <person name="Teeling H."/>
        </authorList>
    </citation>
    <scope>NUCLEOTIDE SEQUENCE [LARGE SCALE GENOMIC DNA]</scope>
    <source>
        <strain evidence="3 4">MAR_2009_79</strain>
    </source>
</reference>
<keyword evidence="2" id="KW-0677">Repeat</keyword>
<comment type="caution">
    <text evidence="3">The sequence shown here is derived from an EMBL/GenBank/DDBJ whole genome shotgun (WGS) entry which is preliminary data.</text>
</comment>
<keyword evidence="4" id="KW-1185">Reference proteome</keyword>
<dbReference type="SUPFAM" id="SSF52058">
    <property type="entry name" value="L domain-like"/>
    <property type="match status" value="1"/>
</dbReference>
<dbReference type="RefSeq" id="WP_142189887.1">
    <property type="nucleotide sequence ID" value="NZ_VHIF01000001.1"/>
</dbReference>
<protein>
    <recommendedName>
        <fullName evidence="5">Internalin-J</fullName>
    </recommendedName>
</protein>